<evidence type="ECO:0000313" key="2">
    <source>
        <dbReference type="WBParaSite" id="ES5_v2.g14049.t1"/>
    </source>
</evidence>
<accession>A0AC34F9Z3</accession>
<organism evidence="1 2">
    <name type="scientific">Panagrolaimus sp. ES5</name>
    <dbReference type="NCBI Taxonomy" id="591445"/>
    <lineage>
        <taxon>Eukaryota</taxon>
        <taxon>Metazoa</taxon>
        <taxon>Ecdysozoa</taxon>
        <taxon>Nematoda</taxon>
        <taxon>Chromadorea</taxon>
        <taxon>Rhabditida</taxon>
        <taxon>Tylenchina</taxon>
        <taxon>Panagrolaimomorpha</taxon>
        <taxon>Panagrolaimoidea</taxon>
        <taxon>Panagrolaimidae</taxon>
        <taxon>Panagrolaimus</taxon>
    </lineage>
</organism>
<name>A0AC34F9Z3_9BILA</name>
<proteinExistence type="predicted"/>
<dbReference type="Proteomes" id="UP000887579">
    <property type="component" value="Unplaced"/>
</dbReference>
<dbReference type="WBParaSite" id="ES5_v2.g14049.t1">
    <property type="protein sequence ID" value="ES5_v2.g14049.t1"/>
    <property type="gene ID" value="ES5_v2.g14049"/>
</dbReference>
<protein>
    <submittedName>
        <fullName evidence="2">MYND-type domain-containing protein</fullName>
    </submittedName>
</protein>
<reference evidence="2" key="1">
    <citation type="submission" date="2022-11" db="UniProtKB">
        <authorList>
            <consortium name="WormBaseParasite"/>
        </authorList>
    </citation>
    <scope>IDENTIFICATION</scope>
</reference>
<evidence type="ECO:0000313" key="1">
    <source>
        <dbReference type="Proteomes" id="UP000887579"/>
    </source>
</evidence>
<sequence length="1095" mass="123589">MDTELQNRLINHVRINQLLARGNQTLQRIFRKRWIAFAKKEWSRGDGNEFVQLCSTASPGVKEVLTNSNIDSWDITAACYGILAISKEIRSKGGNTNVKEDKAISALRECRNNFVHGKSEYTNDEFNKKWNEIASYLVNLGDSHAAIKKLKADLMNLGKPKVFEDVLNEGDGSGQADDRSSYYETAAETVKSDNESEYESCESEAELPEADENKVESEPKKCNTCTDKTEATQFKEKGDQFLKAKEYVKAIEAYTEAIQFSGLQAEDQAHIFANRSAAHLMAKTKESFELAKRDAEWAIKLWPCWWKVEEVYEAEKTLKKAYALNPTSKEVRDELNAAKYKIGVITRADHLKPENQLPTEYSIVKTVHNHLGISKKQAKKLASKALNLPNSDILKATNYMLGIGGFEQNYTKAANFYERAALQGETEAMYNLGLLYQEGNGVKQDFDISMKWLMEAATADVSGYLQVPGDISHAQHTIAMRYHQGIGVPQDFKKAVYWYEKSLKNGYEGAASNLGMMYKNGEGVPRNSEKAFELFKFAAMAGDTQGMVNLSSCYLIGEGTGSVTVTDKDIAEGKKWLKIAADKGNLQAAQELKIRENYTKEHAILQAFGESILAGAENVSNPLNKQQYKKEVKEAARKGSTTAQRIVDIWKNLDDAMEAFKSNDSDGIITFLSKAIRIDPQIVNIPELFNSVIEKKIKESPDNLNAIICFVHINGENPEFPEIVRKYFSTYKENEYFLEMRISSFIGMNRCAEALGVADRALMLYPKSVRFLYCRAMALFSFGNNNADAIEAVDAFIDAVPKDNDKIPTCYYRKASHYNSVGNTKKFMESYEAGIAAEKKQLPCFLPYNYPQKHLLDRIYKHCKKELSEKEVAKNGKSKTPFIHTLEEFKFDTQRKLLLTRHRQAISQYTLCNNSKAHGKSPVTSDPPSLESLKKITIIEMNPCEDKPYNGYVLKAKIIDWALLAKSIVTVVEDENGDLQRLAINNWPSKGNKILDIIDTLKTFRPNTVISIINPHFRQSSDGKAAILVESPPHIQIDNTLAENKCCCCGKEAKVLPCSKCLMSRYCSKECQIFDWKEFNHNNVCEELKKYSQIL</sequence>